<dbReference type="Proteomes" id="UP001497382">
    <property type="component" value="Unassembled WGS sequence"/>
</dbReference>
<evidence type="ECO:0008006" key="3">
    <source>
        <dbReference type="Google" id="ProtNLM"/>
    </source>
</evidence>
<comment type="caution">
    <text evidence="1">The sequence shown here is derived from an EMBL/GenBank/DDBJ whole genome shotgun (WGS) entry which is preliminary data.</text>
</comment>
<name>A0AAV1YS41_9ARAC</name>
<proteinExistence type="predicted"/>
<organism evidence="1 2">
    <name type="scientific">Larinioides sclopetarius</name>
    <dbReference type="NCBI Taxonomy" id="280406"/>
    <lineage>
        <taxon>Eukaryota</taxon>
        <taxon>Metazoa</taxon>
        <taxon>Ecdysozoa</taxon>
        <taxon>Arthropoda</taxon>
        <taxon>Chelicerata</taxon>
        <taxon>Arachnida</taxon>
        <taxon>Araneae</taxon>
        <taxon>Araneomorphae</taxon>
        <taxon>Entelegynae</taxon>
        <taxon>Araneoidea</taxon>
        <taxon>Araneidae</taxon>
        <taxon>Larinioides</taxon>
    </lineage>
</organism>
<dbReference type="AlphaFoldDB" id="A0AAV1YS41"/>
<gene>
    <name evidence="1" type="ORF">LARSCL_LOCUS531</name>
</gene>
<protein>
    <recommendedName>
        <fullName evidence="3">Maturase K</fullName>
    </recommendedName>
</protein>
<feature type="non-terminal residue" evidence="1">
    <location>
        <position position="151"/>
    </location>
</feature>
<evidence type="ECO:0000313" key="1">
    <source>
        <dbReference type="EMBL" id="CAL1261654.1"/>
    </source>
</evidence>
<evidence type="ECO:0000313" key="2">
    <source>
        <dbReference type="Proteomes" id="UP001497382"/>
    </source>
</evidence>
<keyword evidence="2" id="KW-1185">Reference proteome</keyword>
<dbReference type="EMBL" id="CAXIEN010000003">
    <property type="protein sequence ID" value="CAL1261654.1"/>
    <property type="molecule type" value="Genomic_DNA"/>
</dbReference>
<sequence>MESDTVSTFPIRKVPSLQHISLVSVAFLISDFTEMRDKCAEKLSEKKVQNPKPDLMHDFQFPKNFEELTLDALKRIEGSLIPDEIKKKISSVLIPLYFEILRFLNMNRFLLCTKVDVKEYIVMNQDGSLNHSKSHQKIIKNPLLDNRIRFV</sequence>
<accession>A0AAV1YS41</accession>
<reference evidence="1 2" key="1">
    <citation type="submission" date="2024-04" db="EMBL/GenBank/DDBJ databases">
        <authorList>
            <person name="Rising A."/>
            <person name="Reimegard J."/>
            <person name="Sonavane S."/>
            <person name="Akerstrom W."/>
            <person name="Nylinder S."/>
            <person name="Hedman E."/>
            <person name="Kallberg Y."/>
        </authorList>
    </citation>
    <scope>NUCLEOTIDE SEQUENCE [LARGE SCALE GENOMIC DNA]</scope>
</reference>